<protein>
    <submittedName>
        <fullName evidence="1">Uncharacterized protein</fullName>
    </submittedName>
</protein>
<dbReference type="Proteomes" id="UP000195569">
    <property type="component" value="Unassembled WGS sequence"/>
</dbReference>
<name>A0A1N7RU24_9BURK</name>
<evidence type="ECO:0000313" key="2">
    <source>
        <dbReference type="Proteomes" id="UP000195569"/>
    </source>
</evidence>
<reference evidence="1" key="1">
    <citation type="submission" date="2016-12" db="EMBL/GenBank/DDBJ databases">
        <authorList>
            <person name="Moulin L."/>
        </authorList>
    </citation>
    <scope>NUCLEOTIDE SEQUENCE [LARGE SCALE GENOMIC DNA]</scope>
    <source>
        <strain evidence="1">STM 7183</strain>
    </source>
</reference>
<proteinExistence type="predicted"/>
<gene>
    <name evidence="1" type="ORF">BN2476_170205</name>
</gene>
<comment type="caution">
    <text evidence="1">The sequence shown here is derived from an EMBL/GenBank/DDBJ whole genome shotgun (WGS) entry which is preliminary data.</text>
</comment>
<dbReference type="AlphaFoldDB" id="A0A1N7RU24"/>
<accession>A0A1N7RU24</accession>
<keyword evidence="2" id="KW-1185">Reference proteome</keyword>
<sequence length="47" mass="5305">MRVDVRFLAVAVAWDVSLTSKQASHYARAAERVEHAQVQYDEFAPKG</sequence>
<evidence type="ECO:0000313" key="1">
    <source>
        <dbReference type="EMBL" id="SIT38597.1"/>
    </source>
</evidence>
<organism evidence="1 2">
    <name type="scientific">Paraburkholderia piptadeniae</name>
    <dbReference type="NCBI Taxonomy" id="1701573"/>
    <lineage>
        <taxon>Bacteria</taxon>
        <taxon>Pseudomonadati</taxon>
        <taxon>Pseudomonadota</taxon>
        <taxon>Betaproteobacteria</taxon>
        <taxon>Burkholderiales</taxon>
        <taxon>Burkholderiaceae</taxon>
        <taxon>Paraburkholderia</taxon>
    </lineage>
</organism>
<dbReference type="EMBL" id="CYGY02000017">
    <property type="protein sequence ID" value="SIT38597.1"/>
    <property type="molecule type" value="Genomic_DNA"/>
</dbReference>